<dbReference type="InParanoid" id="F4RFL6"/>
<feature type="region of interest" description="Disordered" evidence="1">
    <location>
        <begin position="1"/>
        <end position="23"/>
    </location>
</feature>
<gene>
    <name evidence="2" type="ORF">MELLADRAFT_61609</name>
</gene>
<dbReference type="HOGENOM" id="CLU_2197534_0_0_1"/>
<evidence type="ECO:0000313" key="3">
    <source>
        <dbReference type="Proteomes" id="UP000001072"/>
    </source>
</evidence>
<name>F4RFL6_MELLP</name>
<dbReference type="AlphaFoldDB" id="F4RFL6"/>
<evidence type="ECO:0000256" key="1">
    <source>
        <dbReference type="SAM" id="MobiDB-lite"/>
    </source>
</evidence>
<dbReference type="RefSeq" id="XP_007407803.1">
    <property type="nucleotide sequence ID" value="XM_007407741.1"/>
</dbReference>
<evidence type="ECO:0000313" key="2">
    <source>
        <dbReference type="EMBL" id="EGG08829.1"/>
    </source>
</evidence>
<reference evidence="3" key="1">
    <citation type="journal article" date="2011" name="Proc. Natl. Acad. Sci. U.S.A.">
        <title>Obligate biotrophy features unraveled by the genomic analysis of rust fungi.</title>
        <authorList>
            <person name="Duplessis S."/>
            <person name="Cuomo C.A."/>
            <person name="Lin Y.-C."/>
            <person name="Aerts A."/>
            <person name="Tisserant E."/>
            <person name="Veneault-Fourrey C."/>
            <person name="Joly D.L."/>
            <person name="Hacquard S."/>
            <person name="Amselem J."/>
            <person name="Cantarel B.L."/>
            <person name="Chiu R."/>
            <person name="Coutinho P.M."/>
            <person name="Feau N."/>
            <person name="Field M."/>
            <person name="Frey P."/>
            <person name="Gelhaye E."/>
            <person name="Goldberg J."/>
            <person name="Grabherr M.G."/>
            <person name="Kodira C.D."/>
            <person name="Kohler A."/>
            <person name="Kuees U."/>
            <person name="Lindquist E.A."/>
            <person name="Lucas S.M."/>
            <person name="Mago R."/>
            <person name="Mauceli E."/>
            <person name="Morin E."/>
            <person name="Murat C."/>
            <person name="Pangilinan J.L."/>
            <person name="Park R."/>
            <person name="Pearson M."/>
            <person name="Quesneville H."/>
            <person name="Rouhier N."/>
            <person name="Sakthikumar S."/>
            <person name="Salamov A.A."/>
            <person name="Schmutz J."/>
            <person name="Selles B."/>
            <person name="Shapiro H."/>
            <person name="Tanguay P."/>
            <person name="Tuskan G.A."/>
            <person name="Henrissat B."/>
            <person name="Van de Peer Y."/>
            <person name="Rouze P."/>
            <person name="Ellis J.G."/>
            <person name="Dodds P.N."/>
            <person name="Schein J.E."/>
            <person name="Zhong S."/>
            <person name="Hamelin R.C."/>
            <person name="Grigoriev I.V."/>
            <person name="Szabo L.J."/>
            <person name="Martin F."/>
        </authorList>
    </citation>
    <scope>NUCLEOTIDE SEQUENCE [LARGE SCALE GENOMIC DNA]</scope>
    <source>
        <strain evidence="3">98AG31 / pathotype 3-4-7</strain>
    </source>
</reference>
<dbReference type="VEuPathDB" id="FungiDB:MELLADRAFT_61609"/>
<dbReference type="GeneID" id="18929756"/>
<protein>
    <submittedName>
        <fullName evidence="2">Uncharacterized protein</fullName>
    </submittedName>
</protein>
<dbReference type="EMBL" id="GL883099">
    <property type="protein sequence ID" value="EGG08829.1"/>
    <property type="molecule type" value="Genomic_DNA"/>
</dbReference>
<sequence>MSTPLMQSGPLFEPNPTPSDTLCDPPLPLSHLQLLDTSKSLGNGFGNHPNAKDDTDGHICFDMLSQALESLENLKLEDNKSKYCEEEETQDPNLTRARAQEAIGWHPFKNKEVSEMNPHACI</sequence>
<dbReference type="KEGG" id="mlr:MELLADRAFT_61609"/>
<keyword evidence="3" id="KW-1185">Reference proteome</keyword>
<proteinExistence type="predicted"/>
<dbReference type="Proteomes" id="UP000001072">
    <property type="component" value="Unassembled WGS sequence"/>
</dbReference>
<organism evidence="3">
    <name type="scientific">Melampsora larici-populina (strain 98AG31 / pathotype 3-4-7)</name>
    <name type="common">Poplar leaf rust fungus</name>
    <dbReference type="NCBI Taxonomy" id="747676"/>
    <lineage>
        <taxon>Eukaryota</taxon>
        <taxon>Fungi</taxon>
        <taxon>Dikarya</taxon>
        <taxon>Basidiomycota</taxon>
        <taxon>Pucciniomycotina</taxon>
        <taxon>Pucciniomycetes</taxon>
        <taxon>Pucciniales</taxon>
        <taxon>Melampsoraceae</taxon>
        <taxon>Melampsora</taxon>
    </lineage>
</organism>
<accession>F4RFL6</accession>